<reference evidence="1 2" key="1">
    <citation type="journal article" date="2015" name="Stand. Genomic Sci.">
        <title>Complete genome sequences of bacteriophages P12002L and P12002S, two lytic phages that infect a marine Polaribacter strain.</title>
        <authorList>
            <person name="Kang I."/>
            <person name="Jang H."/>
            <person name="Cho J.-C."/>
        </authorList>
    </citation>
    <scope>NUCLEOTIDE SEQUENCE [LARGE SCALE GENOMIC DNA]</scope>
</reference>
<evidence type="ECO:0000313" key="2">
    <source>
        <dbReference type="Proteomes" id="UP000204415"/>
    </source>
</evidence>
<proteinExistence type="predicted"/>
<accession>A0A0F7DD12</accession>
<evidence type="ECO:0000313" key="1">
    <source>
        <dbReference type="EMBL" id="AKG94221.1"/>
    </source>
</evidence>
<dbReference type="EMBL" id="KR136259">
    <property type="protein sequence ID" value="AKG94221.1"/>
    <property type="molecule type" value="Genomic_DNA"/>
</dbReference>
<organism evidence="1 2">
    <name type="scientific">Polaribacter phage P12002L</name>
    <dbReference type="NCBI Taxonomy" id="1647386"/>
    <lineage>
        <taxon>Viruses</taxon>
        <taxon>Duplodnaviria</taxon>
        <taxon>Heunggongvirae</taxon>
        <taxon>Uroviricota</taxon>
        <taxon>Caudoviricetes</taxon>
        <taxon>Incheonvirus</taxon>
        <taxon>Incheonvirus P12002L</taxon>
    </lineage>
</organism>
<sequence>MYIFNIKIRIMKKLTYEFKRKNTYFAQWQYYIEQELEKLRYGK</sequence>
<keyword evidence="2" id="KW-1185">Reference proteome</keyword>
<gene>
    <name evidence="1" type="ORF">P12002L_0047</name>
</gene>
<dbReference type="Proteomes" id="UP000204415">
    <property type="component" value="Segment"/>
</dbReference>
<dbReference type="RefSeq" id="YP_009209707.1">
    <property type="nucleotide sequence ID" value="NC_028924.1"/>
</dbReference>
<name>A0A0F7DD12_9CAUD</name>
<protein>
    <submittedName>
        <fullName evidence="1">Uncharacterized protein</fullName>
    </submittedName>
</protein>
<dbReference type="KEGG" id="vg:26636126"/>
<dbReference type="GeneID" id="26636126"/>